<feature type="domain" description="AAA+ ATPase" evidence="1">
    <location>
        <begin position="21"/>
        <end position="162"/>
    </location>
</feature>
<dbReference type="Gene3D" id="1.10.8.80">
    <property type="entry name" value="Magnesium chelatase subunit I, C-Terminal domain"/>
    <property type="match status" value="1"/>
</dbReference>
<dbReference type="Gene3D" id="3.40.50.300">
    <property type="entry name" value="P-loop containing nucleotide triphosphate hydrolases"/>
    <property type="match status" value="1"/>
</dbReference>
<dbReference type="AlphaFoldDB" id="A0A0X8JGM5"/>
<protein>
    <submittedName>
        <fullName evidence="2">ATPase</fullName>
    </submittedName>
</protein>
<reference evidence="3" key="1">
    <citation type="submission" date="2016-02" db="EMBL/GenBank/DDBJ databases">
        <authorList>
            <person name="Holder M.E."/>
            <person name="Ajami N.J."/>
            <person name="Petrosino J.F."/>
        </authorList>
    </citation>
    <scope>NUCLEOTIDE SEQUENCE [LARGE SCALE GENOMIC DNA]</scope>
    <source>
        <strain evidence="3">CCUG 36733</strain>
    </source>
</reference>
<dbReference type="PANTHER" id="PTHR42759">
    <property type="entry name" value="MOXR FAMILY PROTEIN"/>
    <property type="match status" value="1"/>
</dbReference>
<dbReference type="SUPFAM" id="SSF52540">
    <property type="entry name" value="P-loop containing nucleoside triphosphate hydrolases"/>
    <property type="match status" value="1"/>
</dbReference>
<dbReference type="GO" id="GO:0016887">
    <property type="term" value="F:ATP hydrolysis activity"/>
    <property type="evidence" value="ECO:0007669"/>
    <property type="project" value="InterPro"/>
</dbReference>
<dbReference type="GO" id="GO:0005524">
    <property type="term" value="F:ATP binding"/>
    <property type="evidence" value="ECO:0007669"/>
    <property type="project" value="InterPro"/>
</dbReference>
<dbReference type="PIRSF" id="PIRSF002849">
    <property type="entry name" value="AAA_ATPase_chaperone_MoxR_prd"/>
    <property type="match status" value="1"/>
</dbReference>
<dbReference type="EMBL" id="CP014228">
    <property type="protein sequence ID" value="AMD88478.1"/>
    <property type="molecule type" value="Genomic_DNA"/>
</dbReference>
<dbReference type="Pfam" id="PF07726">
    <property type="entry name" value="AAA_3"/>
    <property type="match status" value="1"/>
</dbReference>
<proteinExistence type="predicted"/>
<name>A0A0X8JGM5_ACTRD</name>
<dbReference type="STRING" id="111015.AXF14_06690"/>
<evidence type="ECO:0000313" key="2">
    <source>
        <dbReference type="EMBL" id="AMD88478.1"/>
    </source>
</evidence>
<evidence type="ECO:0000259" key="1">
    <source>
        <dbReference type="SMART" id="SM00382"/>
    </source>
</evidence>
<keyword evidence="3" id="KW-1185">Reference proteome</keyword>
<accession>A0A0X8JGM5</accession>
<dbReference type="CDD" id="cd00009">
    <property type="entry name" value="AAA"/>
    <property type="match status" value="1"/>
</dbReference>
<dbReference type="InterPro" id="IPR003593">
    <property type="entry name" value="AAA+_ATPase"/>
</dbReference>
<dbReference type="InterPro" id="IPR041628">
    <property type="entry name" value="ChlI/MoxR_AAA_lid"/>
</dbReference>
<dbReference type="Proteomes" id="UP000065220">
    <property type="component" value="Chromosome"/>
</dbReference>
<organism evidence="2 3">
    <name type="scientific">Actinomyces radicidentis</name>
    <dbReference type="NCBI Taxonomy" id="111015"/>
    <lineage>
        <taxon>Bacteria</taxon>
        <taxon>Bacillati</taxon>
        <taxon>Actinomycetota</taxon>
        <taxon>Actinomycetes</taxon>
        <taxon>Actinomycetales</taxon>
        <taxon>Actinomycetaceae</taxon>
        <taxon>Actinomyces</taxon>
    </lineage>
</organism>
<evidence type="ECO:0000313" key="3">
    <source>
        <dbReference type="Proteomes" id="UP000065220"/>
    </source>
</evidence>
<gene>
    <name evidence="2" type="ORF">AXF14_06690</name>
</gene>
<dbReference type="KEGG" id="ard:AXF14_06690"/>
<dbReference type="InterPro" id="IPR011703">
    <property type="entry name" value="ATPase_AAA-3"/>
</dbReference>
<dbReference type="Pfam" id="PF17863">
    <property type="entry name" value="AAA_lid_2"/>
    <property type="match status" value="1"/>
</dbReference>
<dbReference type="InterPro" id="IPR027417">
    <property type="entry name" value="P-loop_NTPase"/>
</dbReference>
<dbReference type="PANTHER" id="PTHR42759:SF5">
    <property type="entry name" value="METHANOL DEHYDROGENASE REGULATOR"/>
    <property type="match status" value="1"/>
</dbReference>
<sequence>MGRVVVGKQEAIETAVATFLAGGHLLVEDVPGVGKTTLALALARSLDLTVNRIQLTADLLPADVTGVSVYDQSTREFRFHPGPVFAGVVIADEINRATPRTQSALLEAMGEGQVSVEGRTLALPDPFLVLATQNPLDMEGTYRLPEAQRDRFMTRLSLGYPDADAEAAMLLDRAGADPLDALRPVASEAEARCARREVARLRVPKETARYTVALVAATRASEDLALGASPRAGLQLLALARAVAAMDGRAFVGPDDVARCAARVLTHRVLPAGRWASAAAHEAAAAALERVVATTRVPGRR</sequence>
<dbReference type="InterPro" id="IPR050764">
    <property type="entry name" value="CbbQ/NirQ/NorQ/GpvN"/>
</dbReference>
<dbReference type="SMART" id="SM00382">
    <property type="entry name" value="AAA"/>
    <property type="match status" value="1"/>
</dbReference>